<feature type="compositionally biased region" description="Polar residues" evidence="1">
    <location>
        <begin position="75"/>
        <end position="90"/>
    </location>
</feature>
<evidence type="ECO:0008006" key="3">
    <source>
        <dbReference type="Google" id="ProtNLM"/>
    </source>
</evidence>
<comment type="caution">
    <text evidence="2">The sequence shown here is derived from an EMBL/GenBank/DDBJ whole genome shotgun (WGS) entry which is preliminary data.</text>
</comment>
<sequence length="233" mass="26741">QIGGNIQYGYSDNDVQRKSVTETFLGEQSSFGNSDNNSRRKRNDVRADFRLEWRPDTMTTIIFRPNGNYSTTDLINQSGSETFNNEHQPVNSKKSNSTSKSDSYSFNGGIQLFRKLNNKGRNLFVGGNFGYSDGDIKSDSHSETDFYKDGNEDIAVEYDRQTDRTNDSRNWNVSVAYTEPVFKNHFLQTRYEFSHRKRLSQSLVSDPDSLMDNGYVESLSSRVENFYDTHTAE</sequence>
<organism evidence="2">
    <name type="scientific">termite gut metagenome</name>
    <dbReference type="NCBI Taxonomy" id="433724"/>
    <lineage>
        <taxon>unclassified sequences</taxon>
        <taxon>metagenomes</taxon>
        <taxon>organismal metagenomes</taxon>
    </lineage>
</organism>
<dbReference type="EMBL" id="SNRY01009586">
    <property type="protein sequence ID" value="KAA6306857.1"/>
    <property type="molecule type" value="Genomic_DNA"/>
</dbReference>
<feature type="compositionally biased region" description="Low complexity" evidence="1">
    <location>
        <begin position="91"/>
        <end position="103"/>
    </location>
</feature>
<protein>
    <recommendedName>
        <fullName evidence="3">Outer membrane protein beta-barrel domain-containing protein</fullName>
    </recommendedName>
</protein>
<feature type="non-terminal residue" evidence="2">
    <location>
        <position position="1"/>
    </location>
</feature>
<dbReference type="AlphaFoldDB" id="A0A5J4PBJ6"/>
<name>A0A5J4PBJ6_9ZZZZ</name>
<evidence type="ECO:0000256" key="1">
    <source>
        <dbReference type="SAM" id="MobiDB-lite"/>
    </source>
</evidence>
<reference evidence="2" key="1">
    <citation type="submission" date="2019-03" db="EMBL/GenBank/DDBJ databases">
        <title>Single cell metagenomics reveals metabolic interactions within the superorganism composed of flagellate Streblomastix strix and complex community of Bacteroidetes bacteria on its surface.</title>
        <authorList>
            <person name="Treitli S.C."/>
            <person name="Kolisko M."/>
            <person name="Husnik F."/>
            <person name="Keeling P."/>
            <person name="Hampl V."/>
        </authorList>
    </citation>
    <scope>NUCLEOTIDE SEQUENCE</scope>
    <source>
        <strain evidence="2">STM</strain>
    </source>
</reference>
<proteinExistence type="predicted"/>
<feature type="region of interest" description="Disordered" evidence="1">
    <location>
        <begin position="75"/>
        <end position="103"/>
    </location>
</feature>
<feature type="non-terminal residue" evidence="2">
    <location>
        <position position="233"/>
    </location>
</feature>
<evidence type="ECO:0000313" key="2">
    <source>
        <dbReference type="EMBL" id="KAA6306857.1"/>
    </source>
</evidence>
<gene>
    <name evidence="2" type="ORF">EZS27_041479</name>
</gene>
<accession>A0A5J4PBJ6</accession>